<dbReference type="SUPFAM" id="SSF53335">
    <property type="entry name" value="S-adenosyl-L-methionine-dependent methyltransferases"/>
    <property type="match status" value="1"/>
</dbReference>
<keyword evidence="3" id="KW-0949">S-adenosyl-L-methionine</keyword>
<name>A0ABP8ME80_9BACT</name>
<dbReference type="CDD" id="cd02440">
    <property type="entry name" value="AdoMet_MTases"/>
    <property type="match status" value="1"/>
</dbReference>
<accession>A0ABP8ME80</accession>
<evidence type="ECO:0000313" key="4">
    <source>
        <dbReference type="EMBL" id="GAA4447941.1"/>
    </source>
</evidence>
<reference evidence="5" key="1">
    <citation type="journal article" date="2019" name="Int. J. Syst. Evol. Microbiol.">
        <title>The Global Catalogue of Microorganisms (GCM) 10K type strain sequencing project: providing services to taxonomists for standard genome sequencing and annotation.</title>
        <authorList>
            <consortium name="The Broad Institute Genomics Platform"/>
            <consortium name="The Broad Institute Genome Sequencing Center for Infectious Disease"/>
            <person name="Wu L."/>
            <person name="Ma J."/>
        </authorList>
    </citation>
    <scope>NUCLEOTIDE SEQUENCE [LARGE SCALE GENOMIC DNA]</scope>
    <source>
        <strain evidence="5">JCM 17927</strain>
    </source>
</reference>
<dbReference type="PANTHER" id="PTHR10509:SF14">
    <property type="entry name" value="CAFFEOYL-COA O-METHYLTRANSFERASE 3-RELATED"/>
    <property type="match status" value="1"/>
</dbReference>
<organism evidence="4 5">
    <name type="scientific">Nibrella saemangeumensis</name>
    <dbReference type="NCBI Taxonomy" id="1084526"/>
    <lineage>
        <taxon>Bacteria</taxon>
        <taxon>Pseudomonadati</taxon>
        <taxon>Bacteroidota</taxon>
        <taxon>Cytophagia</taxon>
        <taxon>Cytophagales</taxon>
        <taxon>Spirosomataceae</taxon>
        <taxon>Nibrella</taxon>
    </lineage>
</organism>
<dbReference type="EMBL" id="BAABHD010000005">
    <property type="protein sequence ID" value="GAA4447941.1"/>
    <property type="molecule type" value="Genomic_DNA"/>
</dbReference>
<evidence type="ECO:0000256" key="2">
    <source>
        <dbReference type="ARBA" id="ARBA00022679"/>
    </source>
</evidence>
<dbReference type="PROSITE" id="PS51682">
    <property type="entry name" value="SAM_OMT_I"/>
    <property type="match status" value="1"/>
</dbReference>
<keyword evidence="1" id="KW-0489">Methyltransferase</keyword>
<dbReference type="PANTHER" id="PTHR10509">
    <property type="entry name" value="O-METHYLTRANSFERASE-RELATED"/>
    <property type="match status" value="1"/>
</dbReference>
<keyword evidence="5" id="KW-1185">Reference proteome</keyword>
<comment type="caution">
    <text evidence="4">The sequence shown here is derived from an EMBL/GenBank/DDBJ whole genome shotgun (WGS) entry which is preliminary data.</text>
</comment>
<evidence type="ECO:0000256" key="3">
    <source>
        <dbReference type="ARBA" id="ARBA00022691"/>
    </source>
</evidence>
<proteinExistence type="predicted"/>
<dbReference type="RefSeq" id="WP_345240226.1">
    <property type="nucleotide sequence ID" value="NZ_BAABHD010000005.1"/>
</dbReference>
<keyword evidence="2" id="KW-0808">Transferase</keyword>
<protein>
    <submittedName>
        <fullName evidence="4">O-methyltransferase</fullName>
    </submittedName>
</protein>
<evidence type="ECO:0000256" key="1">
    <source>
        <dbReference type="ARBA" id="ARBA00022603"/>
    </source>
</evidence>
<dbReference type="InterPro" id="IPR029063">
    <property type="entry name" value="SAM-dependent_MTases_sf"/>
</dbReference>
<dbReference type="InterPro" id="IPR050362">
    <property type="entry name" value="Cation-dep_OMT"/>
</dbReference>
<dbReference type="Gene3D" id="3.40.50.150">
    <property type="entry name" value="Vaccinia Virus protein VP39"/>
    <property type="match status" value="1"/>
</dbReference>
<dbReference type="InterPro" id="IPR002935">
    <property type="entry name" value="SAM_O-MeTrfase"/>
</dbReference>
<dbReference type="Proteomes" id="UP001501175">
    <property type="component" value="Unassembled WGS sequence"/>
</dbReference>
<dbReference type="Pfam" id="PF01596">
    <property type="entry name" value="Methyltransf_3"/>
    <property type="match status" value="1"/>
</dbReference>
<evidence type="ECO:0000313" key="5">
    <source>
        <dbReference type="Proteomes" id="UP001501175"/>
    </source>
</evidence>
<sequence length="213" mass="24176">MEFLPSELSAYAEAHTTPESELLKRLNRNTHAHILRPRMLSGHMQGRLLAMISHMLRPRRILEIGTYTGYSALCLAEGLADDGLLITIDNNEELEDFARTYWNESAYANRIDFRLGNAPELIPGIDEVFDLVFIDADKKNYALYYDLVLDKVRPGGILLADNVLWSGKVVEPVKPSDKDTKAVLAFNEKVQKDPRVENILLPIRDGLLMIRKL</sequence>
<gene>
    <name evidence="4" type="ORF">GCM10023189_05030</name>
</gene>